<name>A0A914YIA0_9BILA</name>
<protein>
    <submittedName>
        <fullName evidence="2">Uncharacterized protein</fullName>
    </submittedName>
</protein>
<organism evidence="1 2">
    <name type="scientific">Panagrolaimus superbus</name>
    <dbReference type="NCBI Taxonomy" id="310955"/>
    <lineage>
        <taxon>Eukaryota</taxon>
        <taxon>Metazoa</taxon>
        <taxon>Ecdysozoa</taxon>
        <taxon>Nematoda</taxon>
        <taxon>Chromadorea</taxon>
        <taxon>Rhabditida</taxon>
        <taxon>Tylenchina</taxon>
        <taxon>Panagrolaimomorpha</taxon>
        <taxon>Panagrolaimoidea</taxon>
        <taxon>Panagrolaimidae</taxon>
        <taxon>Panagrolaimus</taxon>
    </lineage>
</organism>
<proteinExistence type="predicted"/>
<sequence length="72" mass="8186">MNLGYNGIQQINIGHITGSYYCCNTDFCNSETPAIENAIPENSYNSASNMDIFNIISFFFAYQFYQFACLNL</sequence>
<keyword evidence="1" id="KW-1185">Reference proteome</keyword>
<reference evidence="2" key="1">
    <citation type="submission" date="2022-11" db="UniProtKB">
        <authorList>
            <consortium name="WormBaseParasite"/>
        </authorList>
    </citation>
    <scope>IDENTIFICATION</scope>
</reference>
<dbReference type="Proteomes" id="UP000887577">
    <property type="component" value="Unplaced"/>
</dbReference>
<evidence type="ECO:0000313" key="2">
    <source>
        <dbReference type="WBParaSite" id="PSU_v2.g19041.t1"/>
    </source>
</evidence>
<evidence type="ECO:0000313" key="1">
    <source>
        <dbReference type="Proteomes" id="UP000887577"/>
    </source>
</evidence>
<dbReference type="AlphaFoldDB" id="A0A914YIA0"/>
<dbReference type="WBParaSite" id="PSU_v2.g19041.t1">
    <property type="protein sequence ID" value="PSU_v2.g19041.t1"/>
    <property type="gene ID" value="PSU_v2.g19041"/>
</dbReference>
<accession>A0A914YIA0</accession>